<dbReference type="Pfam" id="PF26337">
    <property type="entry name" value="Gtf3_C"/>
    <property type="match status" value="1"/>
</dbReference>
<keyword evidence="6" id="KW-1185">Reference proteome</keyword>
<dbReference type="Pfam" id="PF13439">
    <property type="entry name" value="Glyco_transf_4"/>
    <property type="match status" value="1"/>
</dbReference>
<feature type="domain" description="Glucosyltransferase 3-like C-terminal" evidence="4">
    <location>
        <begin position="267"/>
        <end position="383"/>
    </location>
</feature>
<proteinExistence type="predicted"/>
<keyword evidence="2 5" id="KW-0808">Transferase</keyword>
<dbReference type="EMBL" id="CP013862">
    <property type="protein sequence ID" value="ALX49241.1"/>
    <property type="molecule type" value="Genomic_DNA"/>
</dbReference>
<dbReference type="KEGG" id="lao:AOX59_11985"/>
<protein>
    <submittedName>
        <fullName evidence="5">Glycosyl transferase family 1</fullName>
    </submittedName>
</protein>
<dbReference type="OrthoDB" id="9813214at2"/>
<sequence length="407" mass="47005">MAKKVCMVVAHHPFTDARIFKKEAKSLQKKGYHITMIVPRQSGKLFDIDGTPYRKQFRNKVFTYEGIKIVTYHSESSQKALSTVLSNESVWERKGFNNTLTQLAIQEDADIYHAHEYLSLFAGIGIKRQMKKKKGKDVKLIYDSHELTPDPLDPRYTEERRDLLKQKLLTMLDEVDHVITVSHSIKSWYLSHKPDLPVDVIYNSPPLAQHHKPKAYNSNGLTVGYEGNIDTSLGGMEKFLDISELCSKELDFEFKIIGGSRYGDSINIPTNLKHQIMLTGWVDYHAIPKQMHDIDVGMVDLEGVEYSLNRDYALPNKFFSYLNNGVPVVVNKCKEMKEFINRHHCGFVIDKTNATSHDFADAFLSLHQDKNKLQQMSQNSRHVMEKFYSWENMEKRLFAIYQSLFAT</sequence>
<dbReference type="InterPro" id="IPR028098">
    <property type="entry name" value="Glyco_trans_4-like_N"/>
</dbReference>
<dbReference type="GO" id="GO:0016757">
    <property type="term" value="F:glycosyltransferase activity"/>
    <property type="evidence" value="ECO:0007669"/>
    <property type="project" value="UniProtKB-KW"/>
</dbReference>
<evidence type="ECO:0000259" key="4">
    <source>
        <dbReference type="Pfam" id="PF26337"/>
    </source>
</evidence>
<dbReference type="PANTHER" id="PTHR12526:SF629">
    <property type="entry name" value="TEICHURONIC ACID BIOSYNTHESIS GLYCOSYLTRANSFERASE TUAH-RELATED"/>
    <property type="match status" value="1"/>
</dbReference>
<dbReference type="InterPro" id="IPR058592">
    <property type="entry name" value="Gtf3_C"/>
</dbReference>
<dbReference type="Proteomes" id="UP000050331">
    <property type="component" value="Chromosome"/>
</dbReference>
<evidence type="ECO:0000259" key="3">
    <source>
        <dbReference type="Pfam" id="PF13439"/>
    </source>
</evidence>
<dbReference type="SUPFAM" id="SSF53756">
    <property type="entry name" value="UDP-Glycosyltransferase/glycogen phosphorylase"/>
    <property type="match status" value="1"/>
</dbReference>
<dbReference type="Gene3D" id="3.40.50.2000">
    <property type="entry name" value="Glycogen Phosphorylase B"/>
    <property type="match status" value="2"/>
</dbReference>
<evidence type="ECO:0000313" key="6">
    <source>
        <dbReference type="Proteomes" id="UP000050331"/>
    </source>
</evidence>
<dbReference type="AlphaFoldDB" id="A0A0U4EFB4"/>
<evidence type="ECO:0000313" key="5">
    <source>
        <dbReference type="EMBL" id="ALX49241.1"/>
    </source>
</evidence>
<accession>A0A0U4EFB4</accession>
<evidence type="ECO:0000256" key="1">
    <source>
        <dbReference type="ARBA" id="ARBA00022676"/>
    </source>
</evidence>
<evidence type="ECO:0000256" key="2">
    <source>
        <dbReference type="ARBA" id="ARBA00022679"/>
    </source>
</evidence>
<dbReference type="PANTHER" id="PTHR12526">
    <property type="entry name" value="GLYCOSYLTRANSFERASE"/>
    <property type="match status" value="1"/>
</dbReference>
<feature type="domain" description="Glycosyltransferase subfamily 4-like N-terminal" evidence="3">
    <location>
        <begin position="24"/>
        <end position="203"/>
    </location>
</feature>
<name>A0A0U4EFB4_9BACI</name>
<dbReference type="RefSeq" id="WP_068445848.1">
    <property type="nucleotide sequence ID" value="NZ_CP013862.1"/>
</dbReference>
<organism evidence="5 6">
    <name type="scientific">Lentibacillus amyloliquefaciens</name>
    <dbReference type="NCBI Taxonomy" id="1472767"/>
    <lineage>
        <taxon>Bacteria</taxon>
        <taxon>Bacillati</taxon>
        <taxon>Bacillota</taxon>
        <taxon>Bacilli</taxon>
        <taxon>Bacillales</taxon>
        <taxon>Bacillaceae</taxon>
        <taxon>Lentibacillus</taxon>
    </lineage>
</organism>
<keyword evidence="1" id="KW-0328">Glycosyltransferase</keyword>
<dbReference type="STRING" id="1472767.AOX59_11985"/>
<gene>
    <name evidence="5" type="ORF">AOX59_11985</name>
</gene>
<reference evidence="5 6" key="1">
    <citation type="submission" date="2016-01" db="EMBL/GenBank/DDBJ databases">
        <title>Complete genome sequence of strain Lentibacillus amyloliquefaciens LAM0015T isolated from saline sediment.</title>
        <authorList>
            <person name="Wang J.-L."/>
            <person name="He M.-X."/>
        </authorList>
    </citation>
    <scope>NUCLEOTIDE SEQUENCE [LARGE SCALE GENOMIC DNA]</scope>
    <source>
        <strain evidence="5 6">LAM0015</strain>
    </source>
</reference>